<keyword evidence="2" id="KW-1185">Reference proteome</keyword>
<protein>
    <submittedName>
        <fullName evidence="1">Uncharacterized protein</fullName>
    </submittedName>
</protein>
<accession>A0ACC2LKZ0</accession>
<proteinExistence type="predicted"/>
<sequence>MIRMIPKSLFLSFLFFSSILGLTSSDTIEQQCSSALTKVMDCLQYSTGKAATPTEACCTSTKEMRKDDPVCLCFFIQQTYKGVPTIKQLGVKVDRLLLLPTACKLTNSSVADCPKLLNLSPTSPDYAIFTNATNSPSAVTTNPSSDTSAKDSASHGSMPRSHFGVISVMVAVFFSMLSIRP</sequence>
<reference evidence="1 2" key="1">
    <citation type="journal article" date="2022" name="Hortic Res">
        <title>A haplotype resolved chromosomal level avocado genome allows analysis of novel avocado genes.</title>
        <authorList>
            <person name="Nath O."/>
            <person name="Fletcher S.J."/>
            <person name="Hayward A."/>
            <person name="Shaw L.M."/>
            <person name="Masouleh A.K."/>
            <person name="Furtado A."/>
            <person name="Henry R.J."/>
            <person name="Mitter N."/>
        </authorList>
    </citation>
    <scope>NUCLEOTIDE SEQUENCE [LARGE SCALE GENOMIC DNA]</scope>
    <source>
        <strain evidence="2">cv. Hass</strain>
    </source>
</reference>
<gene>
    <name evidence="1" type="ORF">MRB53_027487</name>
</gene>
<dbReference type="EMBL" id="CM056816">
    <property type="protein sequence ID" value="KAJ8634151.1"/>
    <property type="molecule type" value="Genomic_DNA"/>
</dbReference>
<name>A0ACC2LKZ0_PERAE</name>
<organism evidence="1 2">
    <name type="scientific">Persea americana</name>
    <name type="common">Avocado</name>
    <dbReference type="NCBI Taxonomy" id="3435"/>
    <lineage>
        <taxon>Eukaryota</taxon>
        <taxon>Viridiplantae</taxon>
        <taxon>Streptophyta</taxon>
        <taxon>Embryophyta</taxon>
        <taxon>Tracheophyta</taxon>
        <taxon>Spermatophyta</taxon>
        <taxon>Magnoliopsida</taxon>
        <taxon>Magnoliidae</taxon>
        <taxon>Laurales</taxon>
        <taxon>Lauraceae</taxon>
        <taxon>Persea</taxon>
    </lineage>
</organism>
<comment type="caution">
    <text evidence="1">The sequence shown here is derived from an EMBL/GenBank/DDBJ whole genome shotgun (WGS) entry which is preliminary data.</text>
</comment>
<dbReference type="Proteomes" id="UP001234297">
    <property type="component" value="Chromosome 8"/>
</dbReference>
<evidence type="ECO:0000313" key="1">
    <source>
        <dbReference type="EMBL" id="KAJ8634151.1"/>
    </source>
</evidence>
<evidence type="ECO:0000313" key="2">
    <source>
        <dbReference type="Proteomes" id="UP001234297"/>
    </source>
</evidence>